<dbReference type="EMBL" id="JBICCN010000232">
    <property type="protein sequence ID" value="KAL3085321.1"/>
    <property type="molecule type" value="Genomic_DNA"/>
</dbReference>
<dbReference type="PIRSF" id="PIRSF002419">
    <property type="entry name" value="Tetraspanin"/>
    <property type="match status" value="1"/>
</dbReference>
<evidence type="ECO:0000313" key="8">
    <source>
        <dbReference type="EMBL" id="KAL3085321.1"/>
    </source>
</evidence>
<evidence type="ECO:0000256" key="4">
    <source>
        <dbReference type="ARBA" id="ARBA00022989"/>
    </source>
</evidence>
<feature type="disulfide bond" evidence="6">
    <location>
        <begin position="156"/>
        <end position="183"/>
    </location>
</feature>
<keyword evidence="5 7" id="KW-0472">Membrane</keyword>
<accession>A0ABD2J1C3</accession>
<feature type="transmembrane region" description="Helical" evidence="7">
    <location>
        <begin position="12"/>
        <end position="35"/>
    </location>
</feature>
<dbReference type="InterPro" id="IPR000301">
    <property type="entry name" value="Tetraspanin_animals"/>
</dbReference>
<feature type="transmembrane region" description="Helical" evidence="7">
    <location>
        <begin position="69"/>
        <end position="91"/>
    </location>
</feature>
<keyword evidence="9" id="KW-1185">Reference proteome</keyword>
<reference evidence="8 9" key="1">
    <citation type="submission" date="2024-10" db="EMBL/GenBank/DDBJ databases">
        <authorList>
            <person name="Kim D."/>
        </authorList>
    </citation>
    <scope>NUCLEOTIDE SEQUENCE [LARGE SCALE GENOMIC DNA]</scope>
    <source>
        <strain evidence="8">Taebaek</strain>
    </source>
</reference>
<comment type="subcellular location">
    <subcellularLocation>
        <location evidence="1 7">Membrane</location>
        <topology evidence="1 7">Multi-pass membrane protein</topology>
    </subcellularLocation>
</comment>
<keyword evidence="3 7" id="KW-0812">Transmembrane</keyword>
<dbReference type="AlphaFoldDB" id="A0ABD2J1C3"/>
<keyword evidence="4 7" id="KW-1133">Transmembrane helix</keyword>
<dbReference type="Pfam" id="PF00335">
    <property type="entry name" value="Tetraspanin"/>
    <property type="match status" value="1"/>
</dbReference>
<evidence type="ECO:0000256" key="1">
    <source>
        <dbReference type="ARBA" id="ARBA00004141"/>
    </source>
</evidence>
<dbReference type="GO" id="GO:0016020">
    <property type="term" value="C:membrane"/>
    <property type="evidence" value="ECO:0007669"/>
    <property type="project" value="UniProtKB-SubCell"/>
</dbReference>
<dbReference type="PRINTS" id="PR00259">
    <property type="entry name" value="TMFOUR"/>
</dbReference>
<name>A0ABD2J1C3_HETSC</name>
<keyword evidence="6" id="KW-1015">Disulfide bond</keyword>
<evidence type="ECO:0000256" key="2">
    <source>
        <dbReference type="ARBA" id="ARBA00006840"/>
    </source>
</evidence>
<dbReference type="InterPro" id="IPR018499">
    <property type="entry name" value="Tetraspanin/Peripherin"/>
</dbReference>
<comment type="similarity">
    <text evidence="2 7">Belongs to the tetraspanin (TM4SF) family.</text>
</comment>
<evidence type="ECO:0000256" key="7">
    <source>
        <dbReference type="RuleBase" id="RU361218"/>
    </source>
</evidence>
<evidence type="ECO:0000256" key="5">
    <source>
        <dbReference type="ARBA" id="ARBA00023136"/>
    </source>
</evidence>
<evidence type="ECO:0000256" key="6">
    <source>
        <dbReference type="PIRSR" id="PIRSR002419-1"/>
    </source>
</evidence>
<organism evidence="8 9">
    <name type="scientific">Heterodera schachtii</name>
    <name type="common">Sugarbeet cyst nematode worm</name>
    <name type="synonym">Tylenchus schachtii</name>
    <dbReference type="NCBI Taxonomy" id="97005"/>
    <lineage>
        <taxon>Eukaryota</taxon>
        <taxon>Metazoa</taxon>
        <taxon>Ecdysozoa</taxon>
        <taxon>Nematoda</taxon>
        <taxon>Chromadorea</taxon>
        <taxon>Rhabditida</taxon>
        <taxon>Tylenchina</taxon>
        <taxon>Tylenchomorpha</taxon>
        <taxon>Tylenchoidea</taxon>
        <taxon>Heteroderidae</taxon>
        <taxon>Heteroderinae</taxon>
        <taxon>Heterodera</taxon>
    </lineage>
</organism>
<feature type="transmembrane region" description="Helical" evidence="7">
    <location>
        <begin position="196"/>
        <end position="218"/>
    </location>
</feature>
<evidence type="ECO:0000313" key="9">
    <source>
        <dbReference type="Proteomes" id="UP001620645"/>
    </source>
</evidence>
<dbReference type="InterPro" id="IPR008952">
    <property type="entry name" value="Tetraspanin_EC2_sf"/>
</dbReference>
<feature type="transmembrane region" description="Helical" evidence="7">
    <location>
        <begin position="98"/>
        <end position="120"/>
    </location>
</feature>
<comment type="caution">
    <text evidence="8">The sequence shown here is derived from an EMBL/GenBank/DDBJ whole genome shotgun (WGS) entry which is preliminary data.</text>
</comment>
<dbReference type="PANTHER" id="PTHR19282">
    <property type="entry name" value="TETRASPANIN"/>
    <property type="match status" value="1"/>
</dbReference>
<gene>
    <name evidence="8" type="ORF">niasHS_010390</name>
</gene>
<evidence type="ECO:0000256" key="3">
    <source>
        <dbReference type="ARBA" id="ARBA00022692"/>
    </source>
</evidence>
<feature type="disulfide bond" evidence="6">
    <location>
        <begin position="157"/>
        <end position="173"/>
    </location>
</feature>
<dbReference type="Proteomes" id="UP001620645">
    <property type="component" value="Unassembled WGS sequence"/>
</dbReference>
<protein>
    <recommendedName>
        <fullName evidence="7">Tetraspanin</fullName>
    </recommendedName>
</protein>
<sequence length="230" mass="25565">MVYGYGNKVVKLLMFVTNFAIFFLGVLVFSFSLWANLDKDFSTNLPDFARKAHIDAHFVDELAQYEASLWILVAVGALLLVVGFLGCCGAACENNVLLTLYFVLLLILAMIEFVTVLALYTNRAELVDSVHNAFIASAKTADGRRNLKPIQTALHCCGATIETQKLYLDEQLCPQELAKAEDCFSVLKYKMDSNGVLVSALLLLVAQFFAMVFSCILCRAIRERSPVYYA</sequence>
<proteinExistence type="inferred from homology"/>
<dbReference type="SUPFAM" id="SSF48652">
    <property type="entry name" value="Tetraspanin"/>
    <property type="match status" value="1"/>
</dbReference>
<dbReference type="PANTHER" id="PTHR19282:SF530">
    <property type="entry name" value="TETRASPANIN"/>
    <property type="match status" value="1"/>
</dbReference>